<evidence type="ECO:0000256" key="1">
    <source>
        <dbReference type="ARBA" id="ARBA00003767"/>
    </source>
</evidence>
<dbReference type="Gene3D" id="3.30.160.60">
    <property type="entry name" value="Classic Zinc Finger"/>
    <property type="match status" value="6"/>
</dbReference>
<evidence type="ECO:0000256" key="15">
    <source>
        <dbReference type="ARBA" id="ARBA00023242"/>
    </source>
</evidence>
<evidence type="ECO:0000256" key="4">
    <source>
        <dbReference type="ARBA" id="ARBA00022499"/>
    </source>
</evidence>
<keyword evidence="21" id="KW-1185">Reference proteome</keyword>
<keyword evidence="6" id="KW-0479">Metal-binding</keyword>
<feature type="region of interest" description="Disordered" evidence="18">
    <location>
        <begin position="932"/>
        <end position="996"/>
    </location>
</feature>
<comment type="function">
    <text evidence="1">May be involved in transcriptional regulation.</text>
</comment>
<dbReference type="Pfam" id="PF00096">
    <property type="entry name" value="zf-C2H2"/>
    <property type="match status" value="1"/>
</dbReference>
<evidence type="ECO:0000256" key="16">
    <source>
        <dbReference type="ARBA" id="ARBA00068631"/>
    </source>
</evidence>
<dbReference type="GO" id="GO:0008270">
    <property type="term" value="F:zinc ion binding"/>
    <property type="evidence" value="ECO:0007669"/>
    <property type="project" value="UniProtKB-KW"/>
</dbReference>
<evidence type="ECO:0000256" key="11">
    <source>
        <dbReference type="ARBA" id="ARBA00022990"/>
    </source>
</evidence>
<evidence type="ECO:0000256" key="18">
    <source>
        <dbReference type="SAM" id="MobiDB-lite"/>
    </source>
</evidence>
<evidence type="ECO:0000259" key="19">
    <source>
        <dbReference type="PROSITE" id="PS50157"/>
    </source>
</evidence>
<feature type="domain" description="C2H2-type" evidence="19">
    <location>
        <begin position="1235"/>
        <end position="1257"/>
    </location>
</feature>
<dbReference type="InterPro" id="IPR041697">
    <property type="entry name" value="Znf-C2H2_11"/>
</dbReference>
<keyword evidence="10" id="KW-0832">Ubl conjugation</keyword>
<proteinExistence type="inferred from homology"/>
<feature type="domain" description="C2H2-type" evidence="19">
    <location>
        <begin position="1032"/>
        <end position="1060"/>
    </location>
</feature>
<keyword evidence="8 17" id="KW-0863">Zinc-finger</keyword>
<feature type="region of interest" description="Disordered" evidence="18">
    <location>
        <begin position="117"/>
        <end position="230"/>
    </location>
</feature>
<dbReference type="FunFam" id="3.30.160.60:FF:000446">
    <property type="entry name" value="Zinc finger protein"/>
    <property type="match status" value="1"/>
</dbReference>
<dbReference type="SUPFAM" id="SSF57667">
    <property type="entry name" value="beta-beta-alpha zinc fingers"/>
    <property type="match status" value="5"/>
</dbReference>
<evidence type="ECO:0000256" key="13">
    <source>
        <dbReference type="ARBA" id="ARBA00023125"/>
    </source>
</evidence>
<keyword evidence="15" id="KW-0539">Nucleus</keyword>
<feature type="domain" description="C2H2-type" evidence="19">
    <location>
        <begin position="895"/>
        <end position="923"/>
    </location>
</feature>
<keyword evidence="13" id="KW-0238">DNA-binding</keyword>
<feature type="domain" description="C2H2-type" evidence="19">
    <location>
        <begin position="829"/>
        <end position="857"/>
    </location>
</feature>
<dbReference type="PROSITE" id="PS00028">
    <property type="entry name" value="ZINC_FINGER_C2H2_1"/>
    <property type="match status" value="9"/>
</dbReference>
<comment type="similarity">
    <text evidence="3">Belongs to the krueppel C2H2-type zinc-finger protein family.</text>
</comment>
<reference evidence="20 21" key="1">
    <citation type="journal article" date="2022" name="G3 (Bethesda)">
        <title>Evaluating Illumina-, Nanopore-, and PacBio-based genome assembly strategies with the bald notothen, Trematomus borchgrevinki.</title>
        <authorList>
            <person name="Rayamajhi N."/>
            <person name="Cheng C.C."/>
            <person name="Catchen J.M."/>
        </authorList>
    </citation>
    <scope>NUCLEOTIDE SEQUENCE [LARGE SCALE GENOMIC DNA]</scope>
    <source>
        <strain evidence="20">AGRC-2024</strain>
    </source>
</reference>
<gene>
    <name evidence="20" type="ORF">OYC64_019921</name>
</gene>
<feature type="domain" description="C2H2-type" evidence="19">
    <location>
        <begin position="742"/>
        <end position="769"/>
    </location>
</feature>
<keyword evidence="11" id="KW-0007">Acetylation</keyword>
<dbReference type="GO" id="GO:0003677">
    <property type="term" value="F:DNA binding"/>
    <property type="evidence" value="ECO:0007669"/>
    <property type="project" value="UniProtKB-KW"/>
</dbReference>
<sequence length="1272" mass="138810">MGDMKTPDFDDLLAAFDIPDMVDPKAAIESGPNDDHDGQLKQPSGGVNANDDESQNPSHDIGVSVIVKNIRNKNTSRPNETISEMDEKVHSQHYTASIDNGLYNGFLPSGQPASLYTKNGWNTPSKEGQPDVNQSPTFNLFSPSSAEEFDDNDKIEVDDPMDKQGGQSFFKSMTKTESPNPKSPVSIARVSSTIRNQKPDQNNNTNGTLEGSKSDKPPQLGLPEGGQKETVLKSKRLESKEAGKQMDLVNESIVSQFQAKSSAKLSSCIAAIVALSENKSIATDLTVLNLATTQKELTNTNPIALAKPHELESALEFAKRLLTRQPDSPTSVMMSEGSSKDSPASSTDTPTVIPKVRIKTIKTSSGQIKRTVTRVVPEFSDIFSSLTRPSLPIEITKQITIKPVATAFLPVSAVKTTGSQVINLKLANNTTVKATVIPAASMQSASSAILKVAKAIQQQTVRVPASSLASAKLVPKTVHLSNLNLLPQTISPAVCGLKQALSSSKQPQQVKHQTSLAGRASKKVSTIQVFTNSQSSVVDAFNKVLSSINPVPVYVPNLSPPTSACISLPSRGYKCLECGDSFALEKSLTHHFERRSVRIEVTCNHCAKGLVFYNKCSLLSHARGHKDNGVVMQCSHLILKPIPIDQMITPSPLSGPANLNGIISNFQVQAPSSQIPGRVASEGSQTKVISAPCSAPLVAAMPLGDDALKVCRHSLKCLECNKMFQDGSSLAMHYQLDSSGQKTCTICQMLLPNQCSFQSHQRIHQHKSPHICPECGASCRSVHFQSHVTKNCLHYSRRVGYRCIHCSVIFADVASVKSHIQSSHCEIFYKCPLCPMAFKTAPGTHSHANTQHPGMKAGEPKMIYKCSMCDTVFTLQSLLNTHFDQHIVNQKVSVFKCPDCFMQYAQKQLMMDHIKAIHGTLKTIEGPPNLGINLPLGTMPTNSNNNNSNSPKINKNKTNNNNKDEGNVNGQDKGITKPSSSPLKKTNTNCSSDLKSPPCSGYTCGDCRSLFSSREVFVVHMRSEHEKILKKHPCRQCEKSFNSSHSLCRHNRLKHKGLGKVYTCPHCPALSPPFSKRVLLDQHIHLTHGVKEGKTVNSDNTEALPDKDTTLSPKRKPEEDEGSPGLMSRGSGSQPLKRLKVNILKVQKCAVCGLTTEDIAAFHEHIPQHKSDGSSYQCQECGLCYTSHRSLARHLFIVHRLKEQQGLALYNGRGKDDDESQRENQLDVTDGTPNTKCKVCGMRFETEGNLNTHMRTHGMAFIKSKRLIAAEK</sequence>
<feature type="compositionally biased region" description="Polar residues" evidence="18">
    <location>
        <begin position="977"/>
        <end position="994"/>
    </location>
</feature>
<keyword evidence="5" id="KW-0597">Phosphoprotein</keyword>
<feature type="region of interest" description="Disordered" evidence="18">
    <location>
        <begin position="326"/>
        <end position="350"/>
    </location>
</feature>
<organism evidence="20 21">
    <name type="scientific">Pagothenia borchgrevinki</name>
    <name type="common">Bald rockcod</name>
    <name type="synonym">Trematomus borchgrevinki</name>
    <dbReference type="NCBI Taxonomy" id="8213"/>
    <lineage>
        <taxon>Eukaryota</taxon>
        <taxon>Metazoa</taxon>
        <taxon>Chordata</taxon>
        <taxon>Craniata</taxon>
        <taxon>Vertebrata</taxon>
        <taxon>Euteleostomi</taxon>
        <taxon>Actinopterygii</taxon>
        <taxon>Neopterygii</taxon>
        <taxon>Teleostei</taxon>
        <taxon>Neoteleostei</taxon>
        <taxon>Acanthomorphata</taxon>
        <taxon>Eupercaria</taxon>
        <taxon>Perciformes</taxon>
        <taxon>Notothenioidei</taxon>
        <taxon>Nototheniidae</taxon>
        <taxon>Pagothenia</taxon>
    </lineage>
</organism>
<evidence type="ECO:0000313" key="21">
    <source>
        <dbReference type="Proteomes" id="UP001619887"/>
    </source>
</evidence>
<evidence type="ECO:0000313" key="20">
    <source>
        <dbReference type="EMBL" id="KAL3041839.1"/>
    </source>
</evidence>
<keyword evidence="14" id="KW-0804">Transcription</keyword>
<dbReference type="AlphaFoldDB" id="A0ABD2FJA7"/>
<evidence type="ECO:0000256" key="2">
    <source>
        <dbReference type="ARBA" id="ARBA00004123"/>
    </source>
</evidence>
<evidence type="ECO:0000256" key="8">
    <source>
        <dbReference type="ARBA" id="ARBA00022771"/>
    </source>
</evidence>
<keyword evidence="9" id="KW-0862">Zinc</keyword>
<feature type="domain" description="C2H2-type" evidence="19">
    <location>
        <begin position="864"/>
        <end position="891"/>
    </location>
</feature>
<feature type="compositionally biased region" description="Polar residues" evidence="18">
    <location>
        <begin position="165"/>
        <end position="180"/>
    </location>
</feature>
<accession>A0ABD2FJA7</accession>
<evidence type="ECO:0000256" key="12">
    <source>
        <dbReference type="ARBA" id="ARBA00023015"/>
    </source>
</evidence>
<feature type="compositionally biased region" description="Polar residues" evidence="18">
    <location>
        <begin position="117"/>
        <end position="145"/>
    </location>
</feature>
<feature type="domain" description="C2H2-type" evidence="19">
    <location>
        <begin position="573"/>
        <end position="591"/>
    </location>
</feature>
<feature type="region of interest" description="Disordered" evidence="18">
    <location>
        <begin position="23"/>
        <end position="62"/>
    </location>
</feature>
<keyword evidence="7" id="KW-0677">Repeat</keyword>
<evidence type="ECO:0000256" key="10">
    <source>
        <dbReference type="ARBA" id="ARBA00022843"/>
    </source>
</evidence>
<feature type="domain" description="C2H2-type" evidence="19">
    <location>
        <begin position="715"/>
        <end position="743"/>
    </location>
</feature>
<dbReference type="InterPro" id="IPR045914">
    <property type="entry name" value="Zn532-like"/>
</dbReference>
<dbReference type="Pfam" id="PF25412">
    <property type="entry name" value="zf-C2H2_ZNF592"/>
    <property type="match status" value="1"/>
</dbReference>
<protein>
    <recommendedName>
        <fullName evidence="16">Zinc finger protein 532</fullName>
    </recommendedName>
</protein>
<comment type="caution">
    <text evidence="20">The sequence shown here is derived from an EMBL/GenBank/DDBJ whole genome shotgun (WGS) entry which is preliminary data.</text>
</comment>
<evidence type="ECO:0000256" key="14">
    <source>
        <dbReference type="ARBA" id="ARBA00023163"/>
    </source>
</evidence>
<evidence type="ECO:0000256" key="7">
    <source>
        <dbReference type="ARBA" id="ARBA00022737"/>
    </source>
</evidence>
<dbReference type="GO" id="GO:0005634">
    <property type="term" value="C:nucleus"/>
    <property type="evidence" value="ECO:0007669"/>
    <property type="project" value="UniProtKB-SubCell"/>
</dbReference>
<dbReference type="Proteomes" id="UP001619887">
    <property type="component" value="Unassembled WGS sequence"/>
</dbReference>
<comment type="subcellular location">
    <subcellularLocation>
        <location evidence="2">Nucleus</location>
    </subcellularLocation>
</comment>
<feature type="region of interest" description="Disordered" evidence="18">
    <location>
        <begin position="1091"/>
        <end position="1134"/>
    </location>
</feature>
<dbReference type="Pfam" id="PF16622">
    <property type="entry name" value="zf-C2H2_11"/>
    <property type="match status" value="1"/>
</dbReference>
<evidence type="ECO:0000256" key="6">
    <source>
        <dbReference type="ARBA" id="ARBA00022723"/>
    </source>
</evidence>
<dbReference type="PANTHER" id="PTHR47222:SF3">
    <property type="entry name" value="ZINC FINGER PROTEIN 532"/>
    <property type="match status" value="1"/>
</dbReference>
<evidence type="ECO:0000256" key="9">
    <source>
        <dbReference type="ARBA" id="ARBA00022833"/>
    </source>
</evidence>
<dbReference type="PROSITE" id="PS50157">
    <property type="entry name" value="ZINC_FINGER_C2H2_2"/>
    <property type="match status" value="10"/>
</dbReference>
<keyword evidence="4" id="KW-1017">Isopeptide bond</keyword>
<dbReference type="SMART" id="SM00355">
    <property type="entry name" value="ZnF_C2H2"/>
    <property type="match status" value="15"/>
</dbReference>
<name>A0ABD2FJA7_PAGBO</name>
<feature type="compositionally biased region" description="Basic and acidic residues" evidence="18">
    <location>
        <begin position="152"/>
        <end position="162"/>
    </location>
</feature>
<dbReference type="InterPro" id="IPR057356">
    <property type="entry name" value="Znf-C2H2_ZNF592"/>
</dbReference>
<dbReference type="FunFam" id="3.30.160.60:FF:000797">
    <property type="entry name" value="zinc finger protein 592 isoform X1"/>
    <property type="match status" value="1"/>
</dbReference>
<keyword evidence="12" id="KW-0805">Transcription regulation</keyword>
<dbReference type="PANTHER" id="PTHR47222">
    <property type="entry name" value="ZINC FINGER PROTEIN 532-RELATED"/>
    <property type="match status" value="1"/>
</dbReference>
<evidence type="ECO:0000256" key="5">
    <source>
        <dbReference type="ARBA" id="ARBA00022553"/>
    </source>
</evidence>
<dbReference type="InterPro" id="IPR036236">
    <property type="entry name" value="Znf_C2H2_sf"/>
</dbReference>
<feature type="compositionally biased region" description="Polar residues" evidence="18">
    <location>
        <begin position="189"/>
        <end position="211"/>
    </location>
</feature>
<feature type="domain" description="C2H2-type" evidence="19">
    <location>
        <begin position="1002"/>
        <end position="1025"/>
    </location>
</feature>
<evidence type="ECO:0000256" key="3">
    <source>
        <dbReference type="ARBA" id="ARBA00006991"/>
    </source>
</evidence>
<dbReference type="InterPro" id="IPR013087">
    <property type="entry name" value="Znf_C2H2_type"/>
</dbReference>
<reference evidence="20 21" key="2">
    <citation type="journal article" date="2024" name="G3 (Bethesda)">
        <title>The genome of the cryopelagic Antarctic bald notothen, Trematomus borchgrevinki.</title>
        <authorList>
            <person name="Rayamajhi N."/>
            <person name="Rivera-Colon A.G."/>
            <person name="Minhas B.F."/>
            <person name="Cheng C.C."/>
            <person name="Catchen J.M."/>
        </authorList>
    </citation>
    <scope>NUCLEOTIDE SEQUENCE [LARGE SCALE GENOMIC DNA]</scope>
    <source>
        <strain evidence="20">AGRC-2024</strain>
    </source>
</reference>
<dbReference type="FunFam" id="3.30.160.60:FF:001446">
    <property type="entry name" value="Zinc finger protein 532"/>
    <property type="match status" value="1"/>
</dbReference>
<evidence type="ECO:0000256" key="17">
    <source>
        <dbReference type="PROSITE-ProRule" id="PRU00042"/>
    </source>
</evidence>
<feature type="compositionally biased region" description="Low complexity" evidence="18">
    <location>
        <begin position="942"/>
        <end position="961"/>
    </location>
</feature>
<feature type="domain" description="C2H2-type" evidence="19">
    <location>
        <begin position="1176"/>
        <end position="1204"/>
    </location>
</feature>
<dbReference type="EMBL" id="JBIYXZ010002089">
    <property type="protein sequence ID" value="KAL3041839.1"/>
    <property type="molecule type" value="Genomic_DNA"/>
</dbReference>